<proteinExistence type="inferred from homology"/>
<keyword evidence="3 5" id="KW-0547">Nucleotide-binding</keyword>
<organism evidence="7 9">
    <name type="scientific">Azotobacter beijerinckii</name>
    <dbReference type="NCBI Taxonomy" id="170623"/>
    <lineage>
        <taxon>Bacteria</taxon>
        <taxon>Pseudomonadati</taxon>
        <taxon>Pseudomonadota</taxon>
        <taxon>Gammaproteobacteria</taxon>
        <taxon>Pseudomonadales</taxon>
        <taxon>Pseudomonadaceae</taxon>
        <taxon>Azotobacter</taxon>
    </lineage>
</organism>
<reference evidence="7 9" key="2">
    <citation type="submission" date="2016-10" db="EMBL/GenBank/DDBJ databases">
        <authorList>
            <person name="de Groot N.N."/>
        </authorList>
    </citation>
    <scope>NUCLEOTIDE SEQUENCE [LARGE SCALE GENOMIC DNA]</scope>
    <source>
        <strain evidence="7 9">DSM 381</strain>
    </source>
</reference>
<dbReference type="EMBL" id="FOKJ01000070">
    <property type="protein sequence ID" value="SFB52391.1"/>
    <property type="molecule type" value="Genomic_DNA"/>
</dbReference>
<evidence type="ECO:0000256" key="4">
    <source>
        <dbReference type="ARBA" id="ARBA00022840"/>
    </source>
</evidence>
<comment type="similarity">
    <text evidence="5">Belongs to the CitG/MdcB family.</text>
</comment>
<reference evidence="6 8" key="1">
    <citation type="submission" date="2016-10" db="EMBL/GenBank/DDBJ databases">
        <authorList>
            <person name="Varghese N."/>
            <person name="Submissions S."/>
        </authorList>
    </citation>
    <scope>NUCLEOTIDE SEQUENCE [LARGE SCALE GENOMIC DNA]</scope>
    <source>
        <strain evidence="6 8">DSM 282</strain>
    </source>
</reference>
<evidence type="ECO:0000256" key="5">
    <source>
        <dbReference type="HAMAP-Rule" id="MF_01883"/>
    </source>
</evidence>
<dbReference type="Pfam" id="PF01874">
    <property type="entry name" value="CitG"/>
    <property type="match status" value="1"/>
</dbReference>
<dbReference type="InterPro" id="IPR002736">
    <property type="entry name" value="CitG"/>
</dbReference>
<dbReference type="NCBIfam" id="NF002315">
    <property type="entry name" value="PRK01237.1"/>
    <property type="match status" value="1"/>
</dbReference>
<evidence type="ECO:0000256" key="3">
    <source>
        <dbReference type="ARBA" id="ARBA00022741"/>
    </source>
</evidence>
<evidence type="ECO:0000313" key="9">
    <source>
        <dbReference type="Proteomes" id="UP000199579"/>
    </source>
</evidence>
<dbReference type="GO" id="GO:0051191">
    <property type="term" value="P:prosthetic group biosynthetic process"/>
    <property type="evidence" value="ECO:0007669"/>
    <property type="project" value="TreeGrafter"/>
</dbReference>
<keyword evidence="2 5" id="KW-0808">Transferase</keyword>
<comment type="function">
    <text evidence="5">Involved in the formation of 2-(5''-phosphoribosyl)-3'-dephosphocoenzyme-A, the prosthetic group of the acyl-carrier protein of the malonate decarboxylase.</text>
</comment>
<protein>
    <recommendedName>
        <fullName evidence="5">Probable 2-(5''-triphosphoribosyl)-3'-dephosphocoenzyme-A synthase</fullName>
        <shortName evidence="5">2-(5''-triphosphoribosyl)-3'-dephospho-CoA synthase</shortName>
        <ecNumber evidence="5">2.4.2.52</ecNumber>
    </recommendedName>
</protein>
<keyword evidence="4 5" id="KW-0067">ATP-binding</keyword>
<name>A0A1I4FCY1_9GAMM</name>
<evidence type="ECO:0000313" key="6">
    <source>
        <dbReference type="EMBL" id="SFB52391.1"/>
    </source>
</evidence>
<evidence type="ECO:0000256" key="1">
    <source>
        <dbReference type="ARBA" id="ARBA00001210"/>
    </source>
</evidence>
<dbReference type="EMBL" id="FOSX01000065">
    <property type="protein sequence ID" value="SFL15832.1"/>
    <property type="molecule type" value="Genomic_DNA"/>
</dbReference>
<sequence>MNAQIAVLPRLSLAEQLADLAVEALIDEAELSPKPALVDRRGSGAHLDLSLELMHASAWSLWPAFHDMAAAGQAAGQVDVALRETLGRLGREGEAQMLAVTGGINTHRGAIWALGLLVGAAALVPPRARVSLVALQAARLARLEDRQAPAQLPSNGERVRRRYGVRGARAEAQAGFPGALAHGLPQLRRSRAAGVEENHAQLDALLAIMAQLEDTCVLHRAGLEGLRCMQDGARAVLVAGGSATLAGRRSLRELELGLLELNASPGGAADLLAVTLFLDRLEPMLGAPIGSL</sequence>
<dbReference type="InterPro" id="IPR017555">
    <property type="entry name" value="TriPribosyl-deP-CoA_syn"/>
</dbReference>
<dbReference type="GO" id="GO:0046917">
    <property type="term" value="F:triphosphoribosyl-dephospho-CoA synthase activity"/>
    <property type="evidence" value="ECO:0007669"/>
    <property type="project" value="UniProtKB-UniRule"/>
</dbReference>
<dbReference type="EC" id="2.4.2.52" evidence="5"/>
<gene>
    <name evidence="5" type="primary">mdcB</name>
    <name evidence="6" type="ORF">SAMN04244571_03491</name>
    <name evidence="7" type="ORF">SAMN04244574_03333</name>
</gene>
<evidence type="ECO:0000313" key="7">
    <source>
        <dbReference type="EMBL" id="SFL15832.1"/>
    </source>
</evidence>
<dbReference type="PANTHER" id="PTHR30201:SF2">
    <property type="entry name" value="2-(5''-TRIPHOSPHORIBOSYL)-3'-DEPHOSPHOCOENZYME-A SYNTHASE"/>
    <property type="match status" value="1"/>
</dbReference>
<dbReference type="RefSeq" id="WP_090941971.1">
    <property type="nucleotide sequence ID" value="NZ_FOKJ01000070.1"/>
</dbReference>
<dbReference type="Proteomes" id="UP000198861">
    <property type="component" value="Unassembled WGS sequence"/>
</dbReference>
<dbReference type="NCBIfam" id="TIGR03132">
    <property type="entry name" value="malonate_mdcB"/>
    <property type="match status" value="1"/>
</dbReference>
<evidence type="ECO:0000313" key="8">
    <source>
        <dbReference type="Proteomes" id="UP000198861"/>
    </source>
</evidence>
<dbReference type="GO" id="GO:0005524">
    <property type="term" value="F:ATP binding"/>
    <property type="evidence" value="ECO:0007669"/>
    <property type="project" value="UniProtKB-KW"/>
</dbReference>
<dbReference type="Proteomes" id="UP000199579">
    <property type="component" value="Unassembled WGS sequence"/>
</dbReference>
<dbReference type="AlphaFoldDB" id="A0A1I4FCY1"/>
<evidence type="ECO:0000256" key="2">
    <source>
        <dbReference type="ARBA" id="ARBA00022679"/>
    </source>
</evidence>
<comment type="catalytic activity">
    <reaction evidence="1 5">
        <text>3'-dephospho-CoA + ATP = 2'-(5''-triphospho-alpha-D-ribosyl)-3'-dephospho-CoA + adenine</text>
        <dbReference type="Rhea" id="RHEA:15117"/>
        <dbReference type="ChEBI" id="CHEBI:16708"/>
        <dbReference type="ChEBI" id="CHEBI:30616"/>
        <dbReference type="ChEBI" id="CHEBI:57328"/>
        <dbReference type="ChEBI" id="CHEBI:61378"/>
        <dbReference type="EC" id="2.4.2.52"/>
    </reaction>
</comment>
<dbReference type="PANTHER" id="PTHR30201">
    <property type="entry name" value="TRIPHOSPHORIBOSYL-DEPHOSPHO-COA SYNTHASE"/>
    <property type="match status" value="1"/>
</dbReference>
<dbReference type="Gene3D" id="1.10.4200.10">
    <property type="entry name" value="Triphosphoribosyl-dephospho-CoA protein"/>
    <property type="match status" value="1"/>
</dbReference>
<keyword evidence="8" id="KW-1185">Reference proteome</keyword>
<accession>A0A1I4FCY1</accession>
<dbReference type="HAMAP" id="MF_01883">
    <property type="entry name" value="MdcB"/>
    <property type="match status" value="1"/>
</dbReference>